<name>A0A7G8BGE6_9BACT</name>
<dbReference type="RefSeq" id="WP_186742408.1">
    <property type="nucleotide sequence ID" value="NZ_CP060394.1"/>
</dbReference>
<reference evidence="1 2" key="1">
    <citation type="submission" date="2020-08" db="EMBL/GenBank/DDBJ databases">
        <title>Edaphobacter telluris sp. nov. and Acidobacterium dinghuensis sp. nov., two acidobacteria isolated from forest soil.</title>
        <authorList>
            <person name="Fu J."/>
            <person name="Qiu L."/>
        </authorList>
    </citation>
    <scope>NUCLEOTIDE SEQUENCE [LARGE SCALE GENOMIC DNA]</scope>
    <source>
        <strain evidence="1">4Y35</strain>
    </source>
</reference>
<accession>A0A7G8BGE6</accession>
<sequence length="141" mass="15062">METDNILASLGESIERLTTAAGLLERTVTWLEQRDQIAGGAVEKMTAAVEGQSESLQRECELRLKLEAAEQQIAELRAQSSRSTAARQTLPASTTQLLAKQGISTVDSIQAGALDAALTGLSLEQRIAVKAQLLRAGMLTQ</sequence>
<dbReference type="KEGG" id="adin:H7849_21520"/>
<dbReference type="Proteomes" id="UP000515312">
    <property type="component" value="Chromosome"/>
</dbReference>
<organism evidence="1 2">
    <name type="scientific">Alloacidobacterium dinghuense</name>
    <dbReference type="NCBI Taxonomy" id="2763107"/>
    <lineage>
        <taxon>Bacteria</taxon>
        <taxon>Pseudomonadati</taxon>
        <taxon>Acidobacteriota</taxon>
        <taxon>Terriglobia</taxon>
        <taxon>Terriglobales</taxon>
        <taxon>Acidobacteriaceae</taxon>
        <taxon>Alloacidobacterium</taxon>
    </lineage>
</organism>
<gene>
    <name evidence="1" type="ORF">H7849_21520</name>
</gene>
<dbReference type="EMBL" id="CP060394">
    <property type="protein sequence ID" value="QNI31616.1"/>
    <property type="molecule type" value="Genomic_DNA"/>
</dbReference>
<proteinExistence type="predicted"/>
<evidence type="ECO:0000313" key="1">
    <source>
        <dbReference type="EMBL" id="QNI31616.1"/>
    </source>
</evidence>
<dbReference type="AlphaFoldDB" id="A0A7G8BGE6"/>
<protein>
    <submittedName>
        <fullName evidence="1">Uncharacterized protein</fullName>
    </submittedName>
</protein>
<evidence type="ECO:0000313" key="2">
    <source>
        <dbReference type="Proteomes" id="UP000515312"/>
    </source>
</evidence>
<keyword evidence="2" id="KW-1185">Reference proteome</keyword>